<dbReference type="Proteomes" id="UP001596550">
    <property type="component" value="Unassembled WGS sequence"/>
</dbReference>
<evidence type="ECO:0000313" key="2">
    <source>
        <dbReference type="EMBL" id="MFC7346669.1"/>
    </source>
</evidence>
<dbReference type="SUPFAM" id="SSF53448">
    <property type="entry name" value="Nucleotide-diphospho-sugar transferases"/>
    <property type="match status" value="1"/>
</dbReference>
<dbReference type="Gene3D" id="3.90.550.10">
    <property type="entry name" value="Spore Coat Polysaccharide Biosynthesis Protein SpsA, Chain A"/>
    <property type="match status" value="1"/>
</dbReference>
<name>A0ABW2LZI1_9FLAO</name>
<gene>
    <name evidence="2" type="ORF">ACFQO9_08085</name>
</gene>
<dbReference type="RefSeq" id="WP_378176522.1">
    <property type="nucleotide sequence ID" value="NZ_JBHTCR010000003.1"/>
</dbReference>
<dbReference type="InterPro" id="IPR029044">
    <property type="entry name" value="Nucleotide-diphossugar_trans"/>
</dbReference>
<dbReference type="Pfam" id="PF00535">
    <property type="entry name" value="Glycos_transf_2"/>
    <property type="match status" value="1"/>
</dbReference>
<dbReference type="CDD" id="cd00761">
    <property type="entry name" value="Glyco_tranf_GTA_type"/>
    <property type="match status" value="1"/>
</dbReference>
<sequence>MFQPIISIIVPCYNQAQYLDECLESVLDQSFQNWECIIVNDGSPDTTDYVAKNWLKKDSRFIYLKKENGGVASARNFGIFHSKGEWILPLDGDDKIGKDYLFLASQQFDKNPHIIYCKGEYFGTISYKMIMNNFTQEDILLENPIFCSSFFKKEAWEKIKGYDENMLDGYEDWEFWISMYSYYNHLTTIMLDYTGFSYRIKEISRNTEAVKVHDKKIREYIFKKHSDLYCKNIHNFSNYFKDLKHYKKENILLREKLSAKRYQCIDKILSIFNL</sequence>
<dbReference type="InterPro" id="IPR001173">
    <property type="entry name" value="Glyco_trans_2-like"/>
</dbReference>
<proteinExistence type="predicted"/>
<evidence type="ECO:0000313" key="3">
    <source>
        <dbReference type="Proteomes" id="UP001596550"/>
    </source>
</evidence>
<keyword evidence="3" id="KW-1185">Reference proteome</keyword>
<feature type="domain" description="Glycosyltransferase 2-like" evidence="1">
    <location>
        <begin position="7"/>
        <end position="118"/>
    </location>
</feature>
<evidence type="ECO:0000259" key="1">
    <source>
        <dbReference type="Pfam" id="PF00535"/>
    </source>
</evidence>
<protein>
    <submittedName>
        <fullName evidence="2">Glycosyltransferase family 2 protein</fullName>
    </submittedName>
</protein>
<dbReference type="PANTHER" id="PTHR22916">
    <property type="entry name" value="GLYCOSYLTRANSFERASE"/>
    <property type="match status" value="1"/>
</dbReference>
<dbReference type="EMBL" id="JBHTCR010000003">
    <property type="protein sequence ID" value="MFC7346669.1"/>
    <property type="molecule type" value="Genomic_DNA"/>
</dbReference>
<reference evidence="3" key="1">
    <citation type="journal article" date="2019" name="Int. J. Syst. Evol. Microbiol.">
        <title>The Global Catalogue of Microorganisms (GCM) 10K type strain sequencing project: providing services to taxonomists for standard genome sequencing and annotation.</title>
        <authorList>
            <consortium name="The Broad Institute Genomics Platform"/>
            <consortium name="The Broad Institute Genome Sequencing Center for Infectious Disease"/>
            <person name="Wu L."/>
            <person name="Ma J."/>
        </authorList>
    </citation>
    <scope>NUCLEOTIDE SEQUENCE [LARGE SCALE GENOMIC DNA]</scope>
    <source>
        <strain evidence="3">CCUG 54781</strain>
    </source>
</reference>
<organism evidence="2 3">
    <name type="scientific">Chryseobacterium zhengzhouense</name>
    <dbReference type="NCBI Taxonomy" id="1636086"/>
    <lineage>
        <taxon>Bacteria</taxon>
        <taxon>Pseudomonadati</taxon>
        <taxon>Bacteroidota</taxon>
        <taxon>Flavobacteriia</taxon>
        <taxon>Flavobacteriales</taxon>
        <taxon>Weeksellaceae</taxon>
        <taxon>Chryseobacterium group</taxon>
        <taxon>Chryseobacterium</taxon>
    </lineage>
</organism>
<comment type="caution">
    <text evidence="2">The sequence shown here is derived from an EMBL/GenBank/DDBJ whole genome shotgun (WGS) entry which is preliminary data.</text>
</comment>
<accession>A0ABW2LZI1</accession>
<dbReference type="PANTHER" id="PTHR22916:SF3">
    <property type="entry name" value="UDP-GLCNAC:BETAGAL BETA-1,3-N-ACETYLGLUCOSAMINYLTRANSFERASE-LIKE PROTEIN 1"/>
    <property type="match status" value="1"/>
</dbReference>